<reference evidence="1 2" key="1">
    <citation type="journal article" date="2018" name="Front. Plant Sci.">
        <title>Red Clover (Trifolium pratense) and Zigzag Clover (T. medium) - A Picture of Genomic Similarities and Differences.</title>
        <authorList>
            <person name="Dluhosova J."/>
            <person name="Istvanek J."/>
            <person name="Nedelnik J."/>
            <person name="Repkova J."/>
        </authorList>
    </citation>
    <scope>NUCLEOTIDE SEQUENCE [LARGE SCALE GENOMIC DNA]</scope>
    <source>
        <strain evidence="2">cv. 10/8</strain>
        <tissue evidence="1">Leaf</tissue>
    </source>
</reference>
<feature type="non-terminal residue" evidence="1">
    <location>
        <position position="55"/>
    </location>
</feature>
<keyword evidence="2" id="KW-1185">Reference proteome</keyword>
<dbReference type="EMBL" id="LXQA011452667">
    <property type="protein sequence ID" value="MCI97748.1"/>
    <property type="molecule type" value="Genomic_DNA"/>
</dbReference>
<sequence>MAVLFIMTSDQNLCSNEVSRSSMLLIAGERMVQSFEGGRVLAGVAFVGLWIMTTQ</sequence>
<evidence type="ECO:0000313" key="1">
    <source>
        <dbReference type="EMBL" id="MCI97748.1"/>
    </source>
</evidence>
<dbReference type="Proteomes" id="UP000265520">
    <property type="component" value="Unassembled WGS sequence"/>
</dbReference>
<dbReference type="AlphaFoldDB" id="A0A392WAP6"/>
<comment type="caution">
    <text evidence="1">The sequence shown here is derived from an EMBL/GenBank/DDBJ whole genome shotgun (WGS) entry which is preliminary data.</text>
</comment>
<accession>A0A392WAP6</accession>
<proteinExistence type="predicted"/>
<organism evidence="1 2">
    <name type="scientific">Trifolium medium</name>
    <dbReference type="NCBI Taxonomy" id="97028"/>
    <lineage>
        <taxon>Eukaryota</taxon>
        <taxon>Viridiplantae</taxon>
        <taxon>Streptophyta</taxon>
        <taxon>Embryophyta</taxon>
        <taxon>Tracheophyta</taxon>
        <taxon>Spermatophyta</taxon>
        <taxon>Magnoliopsida</taxon>
        <taxon>eudicotyledons</taxon>
        <taxon>Gunneridae</taxon>
        <taxon>Pentapetalae</taxon>
        <taxon>rosids</taxon>
        <taxon>fabids</taxon>
        <taxon>Fabales</taxon>
        <taxon>Fabaceae</taxon>
        <taxon>Papilionoideae</taxon>
        <taxon>50 kb inversion clade</taxon>
        <taxon>NPAAA clade</taxon>
        <taxon>Hologalegina</taxon>
        <taxon>IRL clade</taxon>
        <taxon>Trifolieae</taxon>
        <taxon>Trifolium</taxon>
    </lineage>
</organism>
<name>A0A392WAP6_9FABA</name>
<protein>
    <submittedName>
        <fullName evidence="1">Uncharacterized protein</fullName>
    </submittedName>
</protein>
<evidence type="ECO:0000313" key="2">
    <source>
        <dbReference type="Proteomes" id="UP000265520"/>
    </source>
</evidence>